<evidence type="ECO:0000313" key="3">
    <source>
        <dbReference type="Proteomes" id="UP000626220"/>
    </source>
</evidence>
<reference evidence="2" key="1">
    <citation type="journal article" date="2014" name="Int. J. Syst. Evol. Microbiol.">
        <title>Complete genome sequence of Corynebacterium casei LMG S-19264T (=DSM 44701T), isolated from a smear-ripened cheese.</title>
        <authorList>
            <consortium name="US DOE Joint Genome Institute (JGI-PGF)"/>
            <person name="Walter F."/>
            <person name="Albersmeier A."/>
            <person name="Kalinowski J."/>
            <person name="Ruckert C."/>
        </authorList>
    </citation>
    <scope>NUCLEOTIDE SEQUENCE</scope>
    <source>
        <strain evidence="2">KCTC 42650</strain>
    </source>
</reference>
<gene>
    <name evidence="2" type="ORF">GCM10017056_39330</name>
</gene>
<organism evidence="2 3">
    <name type="scientific">Seohaeicola zhoushanensis</name>
    <dbReference type="NCBI Taxonomy" id="1569283"/>
    <lineage>
        <taxon>Bacteria</taxon>
        <taxon>Pseudomonadati</taxon>
        <taxon>Pseudomonadota</taxon>
        <taxon>Alphaproteobacteria</taxon>
        <taxon>Rhodobacterales</taxon>
        <taxon>Roseobacteraceae</taxon>
        <taxon>Seohaeicola</taxon>
    </lineage>
</organism>
<protein>
    <submittedName>
        <fullName evidence="2">Uncharacterized protein</fullName>
    </submittedName>
</protein>
<accession>A0A8J3H1G4</accession>
<dbReference type="Proteomes" id="UP000626220">
    <property type="component" value="Unassembled WGS sequence"/>
</dbReference>
<proteinExistence type="predicted"/>
<feature type="compositionally biased region" description="Low complexity" evidence="1">
    <location>
        <begin position="9"/>
        <end position="20"/>
    </location>
</feature>
<name>A0A8J3H1G4_9RHOB</name>
<evidence type="ECO:0000313" key="2">
    <source>
        <dbReference type="EMBL" id="GHF64217.1"/>
    </source>
</evidence>
<feature type="region of interest" description="Disordered" evidence="1">
    <location>
        <begin position="1"/>
        <end position="20"/>
    </location>
</feature>
<dbReference type="EMBL" id="BNCJ01000015">
    <property type="protein sequence ID" value="GHF64217.1"/>
    <property type="molecule type" value="Genomic_DNA"/>
</dbReference>
<dbReference type="AlphaFoldDB" id="A0A8J3H1G4"/>
<sequence length="89" mass="9493">MQRSAWAFTSSSVPTTGTTSARRAISRATWARRAGGSVGRAACISAARRGASRISSEISRASGRFFQYFFGISDCIARTISRAGLKIEA</sequence>
<reference evidence="2" key="2">
    <citation type="submission" date="2020-09" db="EMBL/GenBank/DDBJ databases">
        <authorList>
            <person name="Sun Q."/>
            <person name="Kim S."/>
        </authorList>
    </citation>
    <scope>NUCLEOTIDE SEQUENCE</scope>
    <source>
        <strain evidence="2">KCTC 42650</strain>
    </source>
</reference>
<comment type="caution">
    <text evidence="2">The sequence shown here is derived from an EMBL/GenBank/DDBJ whole genome shotgun (WGS) entry which is preliminary data.</text>
</comment>
<keyword evidence="3" id="KW-1185">Reference proteome</keyword>
<evidence type="ECO:0000256" key="1">
    <source>
        <dbReference type="SAM" id="MobiDB-lite"/>
    </source>
</evidence>